<keyword evidence="3" id="KW-1185">Reference proteome</keyword>
<feature type="transmembrane region" description="Helical" evidence="1">
    <location>
        <begin position="33"/>
        <end position="50"/>
    </location>
</feature>
<dbReference type="Proteomes" id="UP000018439">
    <property type="component" value="Chromosome"/>
</dbReference>
<protein>
    <submittedName>
        <fullName evidence="2">Uncharacterized protein</fullName>
    </submittedName>
</protein>
<feature type="transmembrane region" description="Helical" evidence="1">
    <location>
        <begin position="56"/>
        <end position="75"/>
    </location>
</feature>
<sequence length="76" mass="8807">MKDWKTIMIIQGVAILTIGILSLTATQILVSKVGLFALMVSFILFIYARIKELNSWDIKLTLVITLLYLLFYFYMK</sequence>
<dbReference type="AlphaFoldDB" id="F3ZTR1"/>
<keyword evidence="1" id="KW-0472">Membrane</keyword>
<evidence type="ECO:0000313" key="2">
    <source>
        <dbReference type="EMBL" id="EGJ71292.1"/>
    </source>
</evidence>
<keyword evidence="1" id="KW-1133">Transmembrane helix</keyword>
<accession>F3ZTR1</accession>
<name>F3ZTR1_9BACE</name>
<feature type="transmembrane region" description="Helical" evidence="1">
    <location>
        <begin position="6"/>
        <end position="26"/>
    </location>
</feature>
<organism evidence="2 3">
    <name type="scientific">Bacteroides coprosuis DSM 18011</name>
    <dbReference type="NCBI Taxonomy" id="679937"/>
    <lineage>
        <taxon>Bacteria</taxon>
        <taxon>Pseudomonadati</taxon>
        <taxon>Bacteroidota</taxon>
        <taxon>Bacteroidia</taxon>
        <taxon>Bacteroidales</taxon>
        <taxon>Bacteroidaceae</taxon>
        <taxon>Bacteroides</taxon>
    </lineage>
</organism>
<evidence type="ECO:0000313" key="3">
    <source>
        <dbReference type="Proteomes" id="UP000018439"/>
    </source>
</evidence>
<proteinExistence type="predicted"/>
<keyword evidence="1" id="KW-0812">Transmembrane</keyword>
<dbReference type="EMBL" id="CM001167">
    <property type="protein sequence ID" value="EGJ71292.1"/>
    <property type="molecule type" value="Genomic_DNA"/>
</dbReference>
<gene>
    <name evidence="2" type="ORF">Bcop_1085</name>
</gene>
<evidence type="ECO:0000256" key="1">
    <source>
        <dbReference type="SAM" id="Phobius"/>
    </source>
</evidence>
<dbReference type="HOGENOM" id="CLU_2646853_0_0_10"/>
<reference evidence="2 3" key="1">
    <citation type="journal article" date="2011" name="Stand. Genomic Sci.">
        <title>Non-contiguous finished genome sequence of Bacteroides coprosuis type strain (PC139).</title>
        <authorList>
            <person name="Land M."/>
            <person name="Held B."/>
            <person name="Gronow S."/>
            <person name="Abt B."/>
            <person name="Lucas S."/>
            <person name="Del Rio T.G."/>
            <person name="Nolan M."/>
            <person name="Tice H."/>
            <person name="Cheng J.F."/>
            <person name="Pitluck S."/>
            <person name="Liolios K."/>
            <person name="Pagani I."/>
            <person name="Ivanova N."/>
            <person name="Mavromatis K."/>
            <person name="Mikhailova N."/>
            <person name="Pati A."/>
            <person name="Tapia R."/>
            <person name="Han C."/>
            <person name="Goodwin L."/>
            <person name="Chen A."/>
            <person name="Palaniappan K."/>
            <person name="Hauser L."/>
            <person name="Brambilla E.M."/>
            <person name="Rohde M."/>
            <person name="Goker M."/>
            <person name="Detter J.C."/>
            <person name="Woyke T."/>
            <person name="Bristow J."/>
            <person name="Eisen J.A."/>
            <person name="Markowitz V."/>
            <person name="Hugenholtz P."/>
            <person name="Kyrpides N.C."/>
            <person name="Klenk H.P."/>
            <person name="Lapidus A."/>
        </authorList>
    </citation>
    <scope>NUCLEOTIDE SEQUENCE</scope>
    <source>
        <strain evidence="2 3">DSM 18011</strain>
    </source>
</reference>